<reference evidence="1 2" key="1">
    <citation type="submission" date="2020-07" db="EMBL/GenBank/DDBJ databases">
        <title>Complete Genome Sequence of an acetic acid bacterium, Acetobacter aceti JCM20276.</title>
        <authorList>
            <person name="Hirose Y."/>
            <person name="Mihara H."/>
        </authorList>
    </citation>
    <scope>NUCLEOTIDE SEQUENCE [LARGE SCALE GENOMIC DNA]</scope>
    <source>
        <strain evidence="1 2">JCM20276</strain>
    </source>
</reference>
<protein>
    <recommendedName>
        <fullName evidence="3">DUF3944 domain-containing protein</fullName>
    </recommendedName>
</protein>
<evidence type="ECO:0000313" key="2">
    <source>
        <dbReference type="Proteomes" id="UP000515220"/>
    </source>
</evidence>
<evidence type="ECO:0000313" key="1">
    <source>
        <dbReference type="EMBL" id="BCI67709.1"/>
    </source>
</evidence>
<evidence type="ECO:0008006" key="3">
    <source>
        <dbReference type="Google" id="ProtNLM"/>
    </source>
</evidence>
<gene>
    <name evidence="1" type="ORF">AAJCM20276_23330</name>
</gene>
<name>A0A6S6PK17_ACEAC</name>
<accession>A0A6S6PK17</accession>
<dbReference type="RefSeq" id="WP_099347037.1">
    <property type="nucleotide sequence ID" value="NZ_AP023326.1"/>
</dbReference>
<dbReference type="EMBL" id="AP023326">
    <property type="protein sequence ID" value="BCI67709.1"/>
    <property type="molecule type" value="Genomic_DNA"/>
</dbReference>
<dbReference type="AlphaFoldDB" id="A0A6S6PK17"/>
<proteinExistence type="predicted"/>
<sequence length="214" mass="24479">MKQPVKCDPKILQFLRKVENKHIDYLVDVLTDNGRGRLVLSSSIKDLLLAEKVEQDYTEEGLRLLLHELQEYGGHSLINKFRSNPLPYSELLTDVHRKLNGSESQKKSAHQKEREIVLSLFGNEWQSLEDHERWERCTKIKVVTGFFDMSAALDVDRKGSVTSLSTAANTATFLGRKLFRSIRTDSYLLEASRITIPFVAHIAMLKMLYPSETG</sequence>
<dbReference type="Proteomes" id="UP000515220">
    <property type="component" value="Chromosome"/>
</dbReference>
<organism evidence="1 2">
    <name type="scientific">Acetobacter aceti</name>
    <dbReference type="NCBI Taxonomy" id="435"/>
    <lineage>
        <taxon>Bacteria</taxon>
        <taxon>Pseudomonadati</taxon>
        <taxon>Pseudomonadota</taxon>
        <taxon>Alphaproteobacteria</taxon>
        <taxon>Acetobacterales</taxon>
        <taxon>Acetobacteraceae</taxon>
        <taxon>Acetobacter</taxon>
        <taxon>Acetobacter subgen. Acetobacter</taxon>
    </lineage>
</organism>